<feature type="domain" description="GFO/IDH/MocA-like oxidoreductase" evidence="2">
    <location>
        <begin position="167"/>
        <end position="234"/>
    </location>
</feature>
<gene>
    <name evidence="3" type="ORF">HDF12_000273</name>
</gene>
<evidence type="ECO:0000313" key="3">
    <source>
        <dbReference type="EMBL" id="NYF49908.1"/>
    </source>
</evidence>
<evidence type="ECO:0000259" key="2">
    <source>
        <dbReference type="Pfam" id="PF22725"/>
    </source>
</evidence>
<organism evidence="3 4">
    <name type="scientific">Tunturiibacter lichenicola</name>
    <dbReference type="NCBI Taxonomy" id="2051959"/>
    <lineage>
        <taxon>Bacteria</taxon>
        <taxon>Pseudomonadati</taxon>
        <taxon>Acidobacteriota</taxon>
        <taxon>Terriglobia</taxon>
        <taxon>Terriglobales</taxon>
        <taxon>Acidobacteriaceae</taxon>
        <taxon>Tunturiibacter</taxon>
    </lineage>
</organism>
<feature type="domain" description="Gfo/Idh/MocA-like oxidoreductase N-terminal" evidence="1">
    <location>
        <begin position="12"/>
        <end position="135"/>
    </location>
</feature>
<evidence type="ECO:0000313" key="4">
    <source>
        <dbReference type="Proteomes" id="UP000534186"/>
    </source>
</evidence>
<dbReference type="InterPro" id="IPR000683">
    <property type="entry name" value="Gfo/Idh/MocA-like_OxRdtase_N"/>
</dbReference>
<dbReference type="InterPro" id="IPR036291">
    <property type="entry name" value="NAD(P)-bd_dom_sf"/>
</dbReference>
<dbReference type="EMBL" id="JACCCV010000001">
    <property type="protein sequence ID" value="NYF49908.1"/>
    <property type="molecule type" value="Genomic_DNA"/>
</dbReference>
<evidence type="ECO:0000259" key="1">
    <source>
        <dbReference type="Pfam" id="PF01408"/>
    </source>
</evidence>
<dbReference type="Pfam" id="PF01408">
    <property type="entry name" value="GFO_IDH_MocA"/>
    <property type="match status" value="1"/>
</dbReference>
<dbReference type="InterPro" id="IPR051450">
    <property type="entry name" value="Gfo/Idh/MocA_Oxidoreductases"/>
</dbReference>
<protein>
    <submittedName>
        <fullName evidence="3">Putative dehydrogenase</fullName>
    </submittedName>
</protein>
<dbReference type="Proteomes" id="UP000534186">
    <property type="component" value="Unassembled WGS sequence"/>
</dbReference>
<name>A0A7Y9NIH3_9BACT</name>
<comment type="caution">
    <text evidence="3">The sequence shown here is derived from an EMBL/GenBank/DDBJ whole genome shotgun (WGS) entry which is preliminary data.</text>
</comment>
<dbReference type="PANTHER" id="PTHR43377">
    <property type="entry name" value="BILIVERDIN REDUCTASE A"/>
    <property type="match status" value="1"/>
</dbReference>
<dbReference type="InterPro" id="IPR055170">
    <property type="entry name" value="GFO_IDH_MocA-like_dom"/>
</dbReference>
<dbReference type="Gene3D" id="3.30.360.10">
    <property type="entry name" value="Dihydrodipicolinate Reductase, domain 2"/>
    <property type="match status" value="1"/>
</dbReference>
<reference evidence="3 4" key="1">
    <citation type="submission" date="2020-07" db="EMBL/GenBank/DDBJ databases">
        <title>Genomic Encyclopedia of Type Strains, Phase IV (KMG-V): Genome sequencing to study the core and pangenomes of soil and plant-associated prokaryotes.</title>
        <authorList>
            <person name="Whitman W."/>
        </authorList>
    </citation>
    <scope>NUCLEOTIDE SEQUENCE [LARGE SCALE GENOMIC DNA]</scope>
    <source>
        <strain evidence="3 4">M8UP30</strain>
    </source>
</reference>
<dbReference type="Pfam" id="PF22725">
    <property type="entry name" value="GFO_IDH_MocA_C3"/>
    <property type="match status" value="1"/>
</dbReference>
<sequence>MAQEGVAGTQALRVAVVGAGAFGRNHLRVLRELQHAGQAVELVAVVDRDSAALAAASEKFGVAGFETIEACLAAVGRLDAASVCVPTVHHASAAAPLLAAGVDLLIEKPLAANLADADLILELARKHGRVVQVGHLERFNPAVTAAREHLHKPMFFEAHRLSIFTPRSLDVDVVLDLMIHDLDIVLSLVASPVREVRAVGLPVLSRKVDIANVRVEFENGCIANFTASRVSTERVRKLRFFQPHQYLSLDFARQDLLMIDVTAAAGMDPAVLAAMAEKAQQAGAQLGSLLGGHPSAGLSLKKVSVELGEPLRLEIEAFLQAVRTRTRPLVSGEDGHAALALALEINEAIAGHAARAGLQDYL</sequence>
<dbReference type="SUPFAM" id="SSF51735">
    <property type="entry name" value="NAD(P)-binding Rossmann-fold domains"/>
    <property type="match status" value="1"/>
</dbReference>
<dbReference type="AlphaFoldDB" id="A0A7Y9NIH3"/>
<accession>A0A7Y9NIH3</accession>
<dbReference type="SUPFAM" id="SSF55347">
    <property type="entry name" value="Glyceraldehyde-3-phosphate dehydrogenase-like, C-terminal domain"/>
    <property type="match status" value="1"/>
</dbReference>
<proteinExistence type="predicted"/>
<dbReference type="Gene3D" id="3.40.50.720">
    <property type="entry name" value="NAD(P)-binding Rossmann-like Domain"/>
    <property type="match status" value="1"/>
</dbReference>
<dbReference type="PANTHER" id="PTHR43377:SF1">
    <property type="entry name" value="BILIVERDIN REDUCTASE A"/>
    <property type="match status" value="1"/>
</dbReference>
<dbReference type="GO" id="GO:0000166">
    <property type="term" value="F:nucleotide binding"/>
    <property type="evidence" value="ECO:0007669"/>
    <property type="project" value="InterPro"/>
</dbReference>